<evidence type="ECO:0000259" key="1">
    <source>
        <dbReference type="PROSITE" id="PS50879"/>
    </source>
</evidence>
<dbReference type="InterPro" id="IPR002156">
    <property type="entry name" value="RNaseH_domain"/>
</dbReference>
<name>A0AAV0VSU7_9HEMI</name>
<gene>
    <name evidence="2" type="ORF">MEUPH1_LOCUS4116</name>
</gene>
<protein>
    <recommendedName>
        <fullName evidence="1">RNase H type-1 domain-containing protein</fullName>
    </recommendedName>
</protein>
<sequence>MIFDSKFTWVPHLKNLKNECKKRMKVIKTLSHHTWGSEKNTLITIYKSLIVSKIDYGSLIYYSANHNILRTIDPVHNEGVRLSIGAFRTSPVSSILCIAGEPPLQIRRNKEILKYVAKKKNLEYHMASQIFTSSPSLRTPLKHEKIIDTYTKLCNNSNCIINTDTLFPFTSTPYWQWSPKINTQLLHFKKDSTSHTTIIANFNDILHTEFQDFNHIYTDASKTSVGVGFAYSTSHSSKRFKLLPEASIFTAETQAIKEAIMFGKSTLSNKILIISDSLSALLAIEAPNPSNEIICQIHNIITSTHKSIEFMWVPSHTGIPGNEKVDILANEAITSSSSSTITTLPFQDVKRCINIHTSNMWQTSWDEIPITNKLKSIKKKITKWYTQPNASRRSETINTRTRIGHTNLTHIHIIKHEEQPLCSQCNEPLSIKHIVLDCPLYVNERNILNQPSTMEEALGEHNTHLIHTFFKSIGIDTKI</sequence>
<reference evidence="2 3" key="1">
    <citation type="submission" date="2023-01" db="EMBL/GenBank/DDBJ databases">
        <authorList>
            <person name="Whitehead M."/>
        </authorList>
    </citation>
    <scope>NUCLEOTIDE SEQUENCE [LARGE SCALE GENOMIC DNA]</scope>
</reference>
<dbReference type="CDD" id="cd09276">
    <property type="entry name" value="Rnase_HI_RT_non_LTR"/>
    <property type="match status" value="1"/>
</dbReference>
<evidence type="ECO:0000313" key="2">
    <source>
        <dbReference type="EMBL" id="CAI6347316.1"/>
    </source>
</evidence>
<dbReference type="EMBL" id="CARXXK010000001">
    <property type="protein sequence ID" value="CAI6347316.1"/>
    <property type="molecule type" value="Genomic_DNA"/>
</dbReference>
<dbReference type="InterPro" id="IPR012337">
    <property type="entry name" value="RNaseH-like_sf"/>
</dbReference>
<feature type="domain" description="RNase H type-1" evidence="1">
    <location>
        <begin position="210"/>
        <end position="334"/>
    </location>
</feature>
<dbReference type="SUPFAM" id="SSF53098">
    <property type="entry name" value="Ribonuclease H-like"/>
    <property type="match status" value="1"/>
</dbReference>
<dbReference type="GO" id="GO:0003676">
    <property type="term" value="F:nucleic acid binding"/>
    <property type="evidence" value="ECO:0007669"/>
    <property type="project" value="InterPro"/>
</dbReference>
<evidence type="ECO:0000313" key="3">
    <source>
        <dbReference type="Proteomes" id="UP001160148"/>
    </source>
</evidence>
<dbReference type="Gene3D" id="3.30.420.10">
    <property type="entry name" value="Ribonuclease H-like superfamily/Ribonuclease H"/>
    <property type="match status" value="1"/>
</dbReference>
<comment type="caution">
    <text evidence="2">The sequence shown here is derived from an EMBL/GenBank/DDBJ whole genome shotgun (WGS) entry which is preliminary data.</text>
</comment>
<dbReference type="Pfam" id="PF00075">
    <property type="entry name" value="RNase_H"/>
    <property type="match status" value="1"/>
</dbReference>
<organism evidence="2 3">
    <name type="scientific">Macrosiphum euphorbiae</name>
    <name type="common">potato aphid</name>
    <dbReference type="NCBI Taxonomy" id="13131"/>
    <lineage>
        <taxon>Eukaryota</taxon>
        <taxon>Metazoa</taxon>
        <taxon>Ecdysozoa</taxon>
        <taxon>Arthropoda</taxon>
        <taxon>Hexapoda</taxon>
        <taxon>Insecta</taxon>
        <taxon>Pterygota</taxon>
        <taxon>Neoptera</taxon>
        <taxon>Paraneoptera</taxon>
        <taxon>Hemiptera</taxon>
        <taxon>Sternorrhyncha</taxon>
        <taxon>Aphidomorpha</taxon>
        <taxon>Aphidoidea</taxon>
        <taxon>Aphididae</taxon>
        <taxon>Macrosiphini</taxon>
        <taxon>Macrosiphum</taxon>
    </lineage>
</organism>
<dbReference type="PROSITE" id="PS50879">
    <property type="entry name" value="RNASE_H_1"/>
    <property type="match status" value="1"/>
</dbReference>
<dbReference type="AlphaFoldDB" id="A0AAV0VSU7"/>
<keyword evidence="3" id="KW-1185">Reference proteome</keyword>
<accession>A0AAV0VSU7</accession>
<dbReference type="InterPro" id="IPR036397">
    <property type="entry name" value="RNaseH_sf"/>
</dbReference>
<proteinExistence type="predicted"/>
<dbReference type="Proteomes" id="UP001160148">
    <property type="component" value="Unassembled WGS sequence"/>
</dbReference>
<dbReference type="GO" id="GO:0004523">
    <property type="term" value="F:RNA-DNA hybrid ribonuclease activity"/>
    <property type="evidence" value="ECO:0007669"/>
    <property type="project" value="InterPro"/>
</dbReference>